<dbReference type="InterPro" id="IPR015877">
    <property type="entry name" value="MAT1_centre"/>
</dbReference>
<feature type="domain" description="MAT1 centre" evidence="1">
    <location>
        <begin position="66"/>
        <end position="207"/>
    </location>
</feature>
<keyword evidence="3" id="KW-1185">Reference proteome</keyword>
<dbReference type="Pfam" id="PF06391">
    <property type="entry name" value="MAT1"/>
    <property type="match status" value="1"/>
</dbReference>
<sequence length="268" mass="31827">MFKKMSEQEEFELGLKCISCHGTQYFNKNFKLLYTSCGHTLCQVCKEEKLASRTVIQCKECGSNLMKKDFSEQSRTEQDYDSDIKIRARVLKVFNKQRDDFKSDAEFDAYTEQVEDIIFNLVEGIDVQETEAKINDYKRINKRNISINSTKKEEERKQKFVKVKENDITLREENRMFYESEEEPEEEKKQTEKSKFELMAEQAKLESEQQEFNSRLFFHKIDSLKLPQVAQKLDPRRYLSESQREMAKKASGHNNKWVLDRSISEMAH</sequence>
<dbReference type="EMBL" id="CAMPGE010019913">
    <property type="protein sequence ID" value="CAI2378214.1"/>
    <property type="molecule type" value="Genomic_DNA"/>
</dbReference>
<dbReference type="Proteomes" id="UP001295684">
    <property type="component" value="Unassembled WGS sequence"/>
</dbReference>
<proteinExistence type="predicted"/>
<evidence type="ECO:0000313" key="2">
    <source>
        <dbReference type="EMBL" id="CAI2378214.1"/>
    </source>
</evidence>
<dbReference type="GO" id="GO:0005675">
    <property type="term" value="C:transcription factor TFIIH holo complex"/>
    <property type="evidence" value="ECO:0007669"/>
    <property type="project" value="TreeGrafter"/>
</dbReference>
<dbReference type="PANTHER" id="PTHR12683:SF13">
    <property type="entry name" value="CDK-ACTIVATING KINASE ASSEMBLY FACTOR MAT1"/>
    <property type="match status" value="1"/>
</dbReference>
<dbReference type="SUPFAM" id="SSF57850">
    <property type="entry name" value="RING/U-box"/>
    <property type="match status" value="1"/>
</dbReference>
<reference evidence="2" key="1">
    <citation type="submission" date="2023-07" db="EMBL/GenBank/DDBJ databases">
        <authorList>
            <consortium name="AG Swart"/>
            <person name="Singh M."/>
            <person name="Singh A."/>
            <person name="Seah K."/>
            <person name="Emmerich C."/>
        </authorList>
    </citation>
    <scope>NUCLEOTIDE SEQUENCE</scope>
    <source>
        <strain evidence="2">DP1</strain>
    </source>
</reference>
<organism evidence="2 3">
    <name type="scientific">Euplotes crassus</name>
    <dbReference type="NCBI Taxonomy" id="5936"/>
    <lineage>
        <taxon>Eukaryota</taxon>
        <taxon>Sar</taxon>
        <taxon>Alveolata</taxon>
        <taxon>Ciliophora</taxon>
        <taxon>Intramacronucleata</taxon>
        <taxon>Spirotrichea</taxon>
        <taxon>Hypotrichia</taxon>
        <taxon>Euplotida</taxon>
        <taxon>Euplotidae</taxon>
        <taxon>Moneuplotes</taxon>
    </lineage>
</organism>
<dbReference type="Gene3D" id="3.30.40.10">
    <property type="entry name" value="Zinc/RING finger domain, C3HC4 (zinc finger)"/>
    <property type="match status" value="1"/>
</dbReference>
<name>A0AAD2D281_EUPCR</name>
<comment type="caution">
    <text evidence="2">The sequence shown here is derived from an EMBL/GenBank/DDBJ whole genome shotgun (WGS) entry which is preliminary data.</text>
</comment>
<evidence type="ECO:0000313" key="3">
    <source>
        <dbReference type="Proteomes" id="UP001295684"/>
    </source>
</evidence>
<dbReference type="InterPro" id="IPR013083">
    <property type="entry name" value="Znf_RING/FYVE/PHD"/>
</dbReference>
<dbReference type="GO" id="GO:0006281">
    <property type="term" value="P:DNA repair"/>
    <property type="evidence" value="ECO:0007669"/>
    <property type="project" value="TreeGrafter"/>
</dbReference>
<dbReference type="GO" id="GO:0006357">
    <property type="term" value="P:regulation of transcription by RNA polymerase II"/>
    <property type="evidence" value="ECO:0007669"/>
    <property type="project" value="TreeGrafter"/>
</dbReference>
<evidence type="ECO:0000259" key="1">
    <source>
        <dbReference type="Pfam" id="PF06391"/>
    </source>
</evidence>
<protein>
    <recommendedName>
        <fullName evidence="1">MAT1 centre domain-containing protein</fullName>
    </recommendedName>
</protein>
<dbReference type="PANTHER" id="PTHR12683">
    <property type="entry name" value="CDK-ACTIVATING KINASE ASSEMBLY FACTOR MAT1"/>
    <property type="match status" value="1"/>
</dbReference>
<accession>A0AAD2D281</accession>
<dbReference type="AlphaFoldDB" id="A0AAD2D281"/>
<gene>
    <name evidence="2" type="ORF">ECRASSUSDP1_LOCUS19609</name>
</gene>